<keyword evidence="3" id="KW-1185">Reference proteome</keyword>
<dbReference type="EMBL" id="JAMKFB020000112">
    <property type="protein sequence ID" value="KAL0153428.1"/>
    <property type="molecule type" value="Genomic_DNA"/>
</dbReference>
<evidence type="ECO:0000256" key="1">
    <source>
        <dbReference type="SAM" id="MobiDB-lite"/>
    </source>
</evidence>
<accession>A0ABD0MTS2</accession>
<dbReference type="AlphaFoldDB" id="A0ABD0MTS2"/>
<comment type="caution">
    <text evidence="2">The sequence shown here is derived from an EMBL/GenBank/DDBJ whole genome shotgun (WGS) entry which is preliminary data.</text>
</comment>
<gene>
    <name evidence="2" type="ORF">M9458_051266</name>
</gene>
<proteinExistence type="predicted"/>
<protein>
    <submittedName>
        <fullName evidence="2">Uncharacterized protein</fullName>
    </submittedName>
</protein>
<name>A0ABD0MTS2_CIRMR</name>
<sequence length="224" mass="23149">MLGARVEPLGRRAEAESGALRLEAKTRDPPAMTLVETGRPTANPPHRWWAEAPSRPTGTSTVAGTVASSRTWSDSIGSGSVAISRAVAPIADGSVILGSGSLSVVGSGTGSASRGVGWLNKVAVMLHFAHCERRSIRPPCEVDVALHGPAGISAGHDEAEDIIQSTPKSLHQADVIAAGTVTGADKLLHVILQVPAILEDGDTLQNGVTPLGATLIEAKKKKNW</sequence>
<reference evidence="2 3" key="1">
    <citation type="submission" date="2024-05" db="EMBL/GenBank/DDBJ databases">
        <title>Genome sequencing and assembly of Indian major carp, Cirrhinus mrigala (Hamilton, 1822).</title>
        <authorList>
            <person name="Mohindra V."/>
            <person name="Chowdhury L.M."/>
            <person name="Lal K."/>
            <person name="Jena J.K."/>
        </authorList>
    </citation>
    <scope>NUCLEOTIDE SEQUENCE [LARGE SCALE GENOMIC DNA]</scope>
    <source>
        <strain evidence="2">CM1030</strain>
        <tissue evidence="2">Blood</tissue>
    </source>
</reference>
<feature type="region of interest" description="Disordered" evidence="1">
    <location>
        <begin position="1"/>
        <end position="46"/>
    </location>
</feature>
<evidence type="ECO:0000313" key="3">
    <source>
        <dbReference type="Proteomes" id="UP001529510"/>
    </source>
</evidence>
<organism evidence="2 3">
    <name type="scientific">Cirrhinus mrigala</name>
    <name type="common">Mrigala</name>
    <dbReference type="NCBI Taxonomy" id="683832"/>
    <lineage>
        <taxon>Eukaryota</taxon>
        <taxon>Metazoa</taxon>
        <taxon>Chordata</taxon>
        <taxon>Craniata</taxon>
        <taxon>Vertebrata</taxon>
        <taxon>Euteleostomi</taxon>
        <taxon>Actinopterygii</taxon>
        <taxon>Neopterygii</taxon>
        <taxon>Teleostei</taxon>
        <taxon>Ostariophysi</taxon>
        <taxon>Cypriniformes</taxon>
        <taxon>Cyprinidae</taxon>
        <taxon>Labeoninae</taxon>
        <taxon>Labeonini</taxon>
        <taxon>Cirrhinus</taxon>
    </lineage>
</organism>
<dbReference type="Proteomes" id="UP001529510">
    <property type="component" value="Unassembled WGS sequence"/>
</dbReference>
<evidence type="ECO:0000313" key="2">
    <source>
        <dbReference type="EMBL" id="KAL0153428.1"/>
    </source>
</evidence>